<dbReference type="Gene3D" id="3.40.50.720">
    <property type="entry name" value="NAD(P)-binding Rossmann-like Domain"/>
    <property type="match status" value="1"/>
</dbReference>
<dbReference type="InterPro" id="IPR051468">
    <property type="entry name" value="Fungal_SecMetab_SDRs"/>
</dbReference>
<sequence>MTAKGKVMRVIVIGAGGGLGRALVNEYLKRGASVEAISRQAEPADLPAEARWWQVEGTLAGYQQVFSALGDEAMQPDVVISAIGWLHQSEWQPERRIEALTMEQLQTYFEINASLPVLLLQALKPLLPKSHPCTLLQLGAKVGSISDNQLGGWYGYRASKAALNMLYKTAAIEFRRTHKALCLAVVHPGTTDTGLSQPFQQRIAADKLYSAEQSAERIAKVAEGLTPAQSGGFWFWDGSPLPY</sequence>
<comment type="caution">
    <text evidence="1">The sequence shown here is derived from an EMBL/GenBank/DDBJ whole genome shotgun (WGS) entry which is preliminary data.</text>
</comment>
<accession>A0ABY0BXW4</accession>
<gene>
    <name evidence="1" type="ORF">CWE12_09485</name>
</gene>
<proteinExistence type="predicted"/>
<dbReference type="Proteomes" id="UP000287410">
    <property type="component" value="Unassembled WGS sequence"/>
</dbReference>
<keyword evidence="2" id="KW-1185">Reference proteome</keyword>
<name>A0ABY0BXW4_9GAMM</name>
<reference evidence="1 2" key="1">
    <citation type="journal article" date="2018" name="Front. Microbiol.">
        <title>Genome-Based Analysis Reveals the Taxonomy and Diversity of the Family Idiomarinaceae.</title>
        <authorList>
            <person name="Liu Y."/>
            <person name="Lai Q."/>
            <person name="Shao Z."/>
        </authorList>
    </citation>
    <scope>NUCLEOTIDE SEQUENCE [LARGE SCALE GENOMIC DNA]</scope>
    <source>
        <strain evidence="1 2">GBSy1</strain>
    </source>
</reference>
<dbReference type="PANTHER" id="PTHR43544:SF12">
    <property type="entry name" value="NAD(P)-BINDING ROSSMANN-FOLD SUPERFAMILY PROTEIN"/>
    <property type="match status" value="1"/>
</dbReference>
<dbReference type="PANTHER" id="PTHR43544">
    <property type="entry name" value="SHORT-CHAIN DEHYDROGENASE/REDUCTASE"/>
    <property type="match status" value="1"/>
</dbReference>
<dbReference type="Pfam" id="PF00106">
    <property type="entry name" value="adh_short"/>
    <property type="match status" value="1"/>
</dbReference>
<protein>
    <submittedName>
        <fullName evidence="1">Short-chain dehydrogenase</fullName>
    </submittedName>
</protein>
<dbReference type="InterPro" id="IPR036291">
    <property type="entry name" value="NAD(P)-bd_dom_sf"/>
</dbReference>
<organism evidence="1 2">
    <name type="scientific">Aliidiomarina sedimenti</name>
    <dbReference type="NCBI Taxonomy" id="1933879"/>
    <lineage>
        <taxon>Bacteria</taxon>
        <taxon>Pseudomonadati</taxon>
        <taxon>Pseudomonadota</taxon>
        <taxon>Gammaproteobacteria</taxon>
        <taxon>Alteromonadales</taxon>
        <taxon>Idiomarinaceae</taxon>
        <taxon>Aliidiomarina</taxon>
    </lineage>
</organism>
<dbReference type="PRINTS" id="PR00081">
    <property type="entry name" value="GDHRDH"/>
</dbReference>
<dbReference type="InterPro" id="IPR002347">
    <property type="entry name" value="SDR_fam"/>
</dbReference>
<dbReference type="SUPFAM" id="SSF51735">
    <property type="entry name" value="NAD(P)-binding Rossmann-fold domains"/>
    <property type="match status" value="1"/>
</dbReference>
<evidence type="ECO:0000313" key="2">
    <source>
        <dbReference type="Proteomes" id="UP000287410"/>
    </source>
</evidence>
<dbReference type="EMBL" id="PIPN01000004">
    <property type="protein sequence ID" value="RUO29208.1"/>
    <property type="molecule type" value="Genomic_DNA"/>
</dbReference>
<evidence type="ECO:0000313" key="1">
    <source>
        <dbReference type="EMBL" id="RUO29208.1"/>
    </source>
</evidence>